<gene>
    <name evidence="1" type="primary">RAP1GDS1</name>
    <name evidence="1" type="ORF">IWW39_004764</name>
</gene>
<dbReference type="InterPro" id="IPR016024">
    <property type="entry name" value="ARM-type_fold"/>
</dbReference>
<dbReference type="AlphaFoldDB" id="A0A9W8GIU3"/>
<evidence type="ECO:0000313" key="2">
    <source>
        <dbReference type="Proteomes" id="UP001151516"/>
    </source>
</evidence>
<dbReference type="SUPFAM" id="SSF48371">
    <property type="entry name" value="ARM repeat"/>
    <property type="match status" value="1"/>
</dbReference>
<dbReference type="InterPro" id="IPR040144">
    <property type="entry name" value="RAP1GDS1"/>
</dbReference>
<dbReference type="PANTHER" id="PTHR10957">
    <property type="entry name" value="RAP1 GTPASE-GDP DISSOCIATION STIMULATOR 1"/>
    <property type="match status" value="1"/>
</dbReference>
<evidence type="ECO:0000313" key="1">
    <source>
        <dbReference type="EMBL" id="KAJ2684664.1"/>
    </source>
</evidence>
<accession>A0A9W8GIU3</accession>
<protein>
    <submittedName>
        <fullName evidence="1">Rap1 GTPase-GDP dissociation stimulator 1</fullName>
    </submittedName>
</protein>
<proteinExistence type="predicted"/>
<dbReference type="GO" id="GO:0005085">
    <property type="term" value="F:guanyl-nucleotide exchange factor activity"/>
    <property type="evidence" value="ECO:0007669"/>
    <property type="project" value="InterPro"/>
</dbReference>
<dbReference type="OrthoDB" id="26149at2759"/>
<sequence length="601" mass="61864">MANSAPTAQTTDELLASLLHSTQSPAATARAFKALADQCQDAATRLRLTEQPLLAQALSAVLQRTLADLSGPEELSEPERADGILLLVQTLRCMGNVSADNSGGRAQLLEHGGVTGIARVLGGVAEVLREPLLMRAAFGAALNAALDTADNARALVAGGALEPHLRALSMGPPCDAWAVVCMSLDSLCESDEAVAAFEQDAACMASVLGTLGALCSVEGPLARGAMRTLVWVLCETIEKSAAVRIQLCTPDAVLALFDLLEFYLDTAPEEDVGAPVPAPPNRPLPAGNRYADAVTQAIVGVSGEDAALAALFPSRALLSRLTGVLASRGGGSARADGMAAAAALCLGNLARSDEHCVALVDSHAGAVRALVGDWLAPGVNVRTRHAASGVLKNLSLAQANRAPLAAMGLAGAAGACVTSAVVPVQANCIGILRHLAAVPACVAEMVRGPALADVLRVVRESDVDALRCEGTRLVAALAKRVFLANDGLRAALVGHDLVTPLARLVVMDGERHPLLRQESLVALTVVAAAEPRYASDVLALLAPGDSAPLGRPDDKPFAEVLAMLVRSESEEPLMRASAQQARSLVQQLAVHATDGVLDALL</sequence>
<dbReference type="Proteomes" id="UP001151516">
    <property type="component" value="Unassembled WGS sequence"/>
</dbReference>
<dbReference type="Gene3D" id="1.25.10.10">
    <property type="entry name" value="Leucine-rich Repeat Variant"/>
    <property type="match status" value="2"/>
</dbReference>
<keyword evidence="2" id="KW-1185">Reference proteome</keyword>
<dbReference type="EMBL" id="JANBTX010000195">
    <property type="protein sequence ID" value="KAJ2684664.1"/>
    <property type="molecule type" value="Genomic_DNA"/>
</dbReference>
<dbReference type="InterPro" id="IPR011989">
    <property type="entry name" value="ARM-like"/>
</dbReference>
<name>A0A9W8GIU3_9FUNG</name>
<reference evidence="1" key="1">
    <citation type="submission" date="2022-07" db="EMBL/GenBank/DDBJ databases">
        <title>Phylogenomic reconstructions and comparative analyses of Kickxellomycotina fungi.</title>
        <authorList>
            <person name="Reynolds N.K."/>
            <person name="Stajich J.E."/>
            <person name="Barry K."/>
            <person name="Grigoriev I.V."/>
            <person name="Crous P."/>
            <person name="Smith M.E."/>
        </authorList>
    </citation>
    <scope>NUCLEOTIDE SEQUENCE</scope>
    <source>
        <strain evidence="1">CBS 109367</strain>
    </source>
</reference>
<comment type="caution">
    <text evidence="1">The sequence shown here is derived from an EMBL/GenBank/DDBJ whole genome shotgun (WGS) entry which is preliminary data.</text>
</comment>
<organism evidence="1 2">
    <name type="scientific">Coemansia spiralis</name>
    <dbReference type="NCBI Taxonomy" id="417178"/>
    <lineage>
        <taxon>Eukaryota</taxon>
        <taxon>Fungi</taxon>
        <taxon>Fungi incertae sedis</taxon>
        <taxon>Zoopagomycota</taxon>
        <taxon>Kickxellomycotina</taxon>
        <taxon>Kickxellomycetes</taxon>
        <taxon>Kickxellales</taxon>
        <taxon>Kickxellaceae</taxon>
        <taxon>Coemansia</taxon>
    </lineage>
</organism>